<feature type="domain" description="Aldehyde dehydrogenase" evidence="3">
    <location>
        <begin position="2"/>
        <end position="183"/>
    </location>
</feature>
<gene>
    <name evidence="4" type="ORF">GCM10009560_59040</name>
</gene>
<evidence type="ECO:0000313" key="4">
    <source>
        <dbReference type="EMBL" id="GAA0944735.1"/>
    </source>
</evidence>
<dbReference type="EMBL" id="BAAAHQ010000036">
    <property type="protein sequence ID" value="GAA0944735.1"/>
    <property type="molecule type" value="Genomic_DNA"/>
</dbReference>
<evidence type="ECO:0000256" key="1">
    <source>
        <dbReference type="ARBA" id="ARBA00009986"/>
    </source>
</evidence>
<dbReference type="InterPro" id="IPR016161">
    <property type="entry name" value="Ald_DH/histidinol_DH"/>
</dbReference>
<dbReference type="Pfam" id="PF00171">
    <property type="entry name" value="Aldedh"/>
    <property type="match status" value="1"/>
</dbReference>
<dbReference type="PANTHER" id="PTHR42991:SF1">
    <property type="entry name" value="ALDEHYDE DEHYDROGENASE"/>
    <property type="match status" value="1"/>
</dbReference>
<evidence type="ECO:0000259" key="3">
    <source>
        <dbReference type="Pfam" id="PF00171"/>
    </source>
</evidence>
<dbReference type="InterPro" id="IPR051020">
    <property type="entry name" value="ALDH-related_metabolic_enz"/>
</dbReference>
<dbReference type="Proteomes" id="UP001501578">
    <property type="component" value="Unassembled WGS sequence"/>
</dbReference>
<sequence>MQRVVVEEPVREEFLSLLAERVRDVAVGDPRLPETRVAPLIDERSTDRVLAWVAAAVAAGARLVAGGVREGRSVAPTVLADVPDGADAWDEEIFGPVVCVRTVRDLEEAFAVVNASRYGLHASVYTASLATAFAAIERIEAGGVVVNEVPGFRADNMPYGGVKDSGTGREGPRFAIEELTVTRMAIIRP</sequence>
<dbReference type="InterPro" id="IPR015590">
    <property type="entry name" value="Aldehyde_DH_dom"/>
</dbReference>
<dbReference type="Gene3D" id="3.40.605.10">
    <property type="entry name" value="Aldehyde Dehydrogenase, Chain A, domain 1"/>
    <property type="match status" value="1"/>
</dbReference>
<proteinExistence type="inferred from homology"/>
<accession>A0ABN1QMM7</accession>
<organism evidence="4 5">
    <name type="scientific">Nonomuraea longicatena</name>
    <dbReference type="NCBI Taxonomy" id="83682"/>
    <lineage>
        <taxon>Bacteria</taxon>
        <taxon>Bacillati</taxon>
        <taxon>Actinomycetota</taxon>
        <taxon>Actinomycetes</taxon>
        <taxon>Streptosporangiales</taxon>
        <taxon>Streptosporangiaceae</taxon>
        <taxon>Nonomuraea</taxon>
    </lineage>
</organism>
<protein>
    <recommendedName>
        <fullName evidence="3">Aldehyde dehydrogenase domain-containing protein</fullName>
    </recommendedName>
</protein>
<keyword evidence="5" id="KW-1185">Reference proteome</keyword>
<comment type="caution">
    <text evidence="4">The sequence shown here is derived from an EMBL/GenBank/DDBJ whole genome shotgun (WGS) entry which is preliminary data.</text>
</comment>
<comment type="similarity">
    <text evidence="1">Belongs to the aldehyde dehydrogenase family.</text>
</comment>
<dbReference type="PANTHER" id="PTHR42991">
    <property type="entry name" value="ALDEHYDE DEHYDROGENASE"/>
    <property type="match status" value="1"/>
</dbReference>
<keyword evidence="2" id="KW-0560">Oxidoreductase</keyword>
<dbReference type="InterPro" id="IPR016163">
    <property type="entry name" value="Ald_DH_C"/>
</dbReference>
<name>A0ABN1QMM7_9ACTN</name>
<evidence type="ECO:0000256" key="2">
    <source>
        <dbReference type="ARBA" id="ARBA00023002"/>
    </source>
</evidence>
<evidence type="ECO:0000313" key="5">
    <source>
        <dbReference type="Proteomes" id="UP001501578"/>
    </source>
</evidence>
<reference evidence="4 5" key="1">
    <citation type="journal article" date="2019" name="Int. J. Syst. Evol. Microbiol.">
        <title>The Global Catalogue of Microorganisms (GCM) 10K type strain sequencing project: providing services to taxonomists for standard genome sequencing and annotation.</title>
        <authorList>
            <consortium name="The Broad Institute Genomics Platform"/>
            <consortium name="The Broad Institute Genome Sequencing Center for Infectious Disease"/>
            <person name="Wu L."/>
            <person name="Ma J."/>
        </authorList>
    </citation>
    <scope>NUCLEOTIDE SEQUENCE [LARGE SCALE GENOMIC DNA]</scope>
    <source>
        <strain evidence="4 5">JCM 11136</strain>
    </source>
</reference>
<dbReference type="InterPro" id="IPR016162">
    <property type="entry name" value="Ald_DH_N"/>
</dbReference>
<dbReference type="Gene3D" id="3.40.309.10">
    <property type="entry name" value="Aldehyde Dehydrogenase, Chain A, domain 2"/>
    <property type="match status" value="1"/>
</dbReference>
<dbReference type="SUPFAM" id="SSF53720">
    <property type="entry name" value="ALDH-like"/>
    <property type="match status" value="1"/>
</dbReference>